<sequence>MLIGGQSTYSVTSTSTIIDAGRRHTRVYRTTYYVQVPIVQRHTLVFSYWFGNGVKYFTYIRGEYTTSTSGNLSTITVIDAVSGTFRPVGGVVGEHFTVVVHDEFGLYPGTFKTVTYYQVSVSRHDLTMTGLLSMSVSPTSFVFSYSYSYRSYSYSRTTYVTTVTTSTITWTQTSSGNWVIITVTTIYSTYTTTVTDTVTYTHTYYITYYFTTYIPYYMGGAHSFQSPVRDPWVVMSMTDSYYRYSARDDLASIITWGWFLQFSREFWGRLYNNDLGLYIFNGNMVLYLSRTDATYLYYDPVLAFVYRAPAHYDDLYKLMMTLYFYGTPLPDGGLIVLVGLPTNPTITTVSTTYVVAGEVLSLTYEVLGYEEAISFGAPYIETYPLQSPPKSLLFYMNYQTTSTTTTIAPTITRVYAGLKYTEFPVWWRTIGSDGIASPRQVTLPRAYLTPSEYPTCSITGTVPTYQTIGPVLTLTKGHDLAPWIICGETTVVTVARYNQEWVVYCTSS</sequence>
<comment type="caution">
    <text evidence="1">The sequence shown here is derived from an EMBL/GenBank/DDBJ whole genome shotgun (WGS) entry which is preliminary data.</text>
</comment>
<evidence type="ECO:0000313" key="1">
    <source>
        <dbReference type="EMBL" id="MFA4805278.1"/>
    </source>
</evidence>
<gene>
    <name evidence="1" type="ORF">P8X34_11120</name>
</gene>
<evidence type="ECO:0008006" key="3">
    <source>
        <dbReference type="Google" id="ProtNLM"/>
    </source>
</evidence>
<name>A0ABV4T8H3_9EURY</name>
<proteinExistence type="predicted"/>
<accession>A0ABV4T8H3</accession>
<reference evidence="1 2" key="1">
    <citation type="submission" date="2023-03" db="EMBL/GenBank/DDBJ databases">
        <title>Speciation in Pyrococcus: adaptation to high temperature as a mechanism.</title>
        <authorList>
            <person name="Gu J."/>
        </authorList>
    </citation>
    <scope>NUCLEOTIDE SEQUENCE [LARGE SCALE GENOMIC DNA]</scope>
    <source>
        <strain evidence="1 2">LMOA34</strain>
    </source>
</reference>
<organism evidence="1 2">
    <name type="scientific">Pyrococcus kukulkanii</name>
    <dbReference type="NCBI Taxonomy" id="1609559"/>
    <lineage>
        <taxon>Archaea</taxon>
        <taxon>Methanobacteriati</taxon>
        <taxon>Methanobacteriota</taxon>
        <taxon>Thermococci</taxon>
        <taxon>Thermococcales</taxon>
        <taxon>Thermococcaceae</taxon>
        <taxon>Pyrococcus</taxon>
    </lineage>
</organism>
<evidence type="ECO:0000313" key="2">
    <source>
        <dbReference type="Proteomes" id="UP001571980"/>
    </source>
</evidence>
<dbReference type="RefSeq" id="WP_372824783.1">
    <property type="nucleotide sequence ID" value="NZ_JARRIG010000007.1"/>
</dbReference>
<keyword evidence="2" id="KW-1185">Reference proteome</keyword>
<dbReference type="Proteomes" id="UP001571980">
    <property type="component" value="Unassembled WGS sequence"/>
</dbReference>
<dbReference type="EMBL" id="JARRIG010000007">
    <property type="protein sequence ID" value="MFA4805278.1"/>
    <property type="molecule type" value="Genomic_DNA"/>
</dbReference>
<protein>
    <recommendedName>
        <fullName evidence="3">Thermopsin</fullName>
    </recommendedName>
</protein>